<reference evidence="7" key="1">
    <citation type="submission" date="2018-05" db="EMBL/GenBank/DDBJ databases">
        <title>Effector identification in a new, highly contiguous assembly of the strawberry crown rot pathogen Phytophthora cactorum.</title>
        <authorList>
            <person name="Armitage A.D."/>
            <person name="Nellist C.F."/>
            <person name="Bates H."/>
            <person name="Vickerstaff R.J."/>
            <person name="Harrison R.J."/>
        </authorList>
    </citation>
    <scope>NUCLEOTIDE SEQUENCE</scope>
    <source>
        <strain evidence="3">15-7</strain>
        <strain evidence="4">4032</strain>
        <strain evidence="5">4040</strain>
        <strain evidence="6">P415</strain>
        <strain evidence="7">P421</strain>
    </source>
</reference>
<evidence type="ECO:0000259" key="2">
    <source>
        <dbReference type="PROSITE" id="PS50994"/>
    </source>
</evidence>
<dbReference type="Proteomes" id="UP000736787">
    <property type="component" value="Unassembled WGS sequence"/>
</dbReference>
<dbReference type="PANTHER" id="PTHR37984:SF5">
    <property type="entry name" value="PROTEIN NYNRIN-LIKE"/>
    <property type="match status" value="1"/>
</dbReference>
<dbReference type="Proteomes" id="UP000760860">
    <property type="component" value="Unassembled WGS sequence"/>
</dbReference>
<dbReference type="EMBL" id="RCML01000248">
    <property type="protein sequence ID" value="KAG2983833.1"/>
    <property type="molecule type" value="Genomic_DNA"/>
</dbReference>
<protein>
    <recommendedName>
        <fullName evidence="2">Integrase catalytic domain-containing protein</fullName>
    </recommendedName>
</protein>
<sequence>MSDLLNAEENDAAIKDETQTEDGTINRNATDVPVAVGEPNVTPSGESAEGVAPSWEAPMGTEPLTQTEQEEDPQGRTQETDPSPIDAFGLAYDKFVAEQERVPSMRALKAFLNDSSLAIDPQLRVSVRKMSPHYLIRNAVLMRRVHRGARAGPARTISVPAVPLPFIETVLHYCHADIFSAHLGKTKTADKLRRHAYWHGWKKDVDEYAQECSICSGGKGRRPWRAGLMQRMPVQDLSGPFSLLVVDAIGPLVVTPRGNKYILVFVDYFTCWASLDTISFVDAMIEGVICRHGVPERLLSDPSSNITSNLARSLYEPLGIKKLFGSAYHPPTQGLVERFNGTLMGMLRMYVSETQTDWGVYLPRVLFAYRTAYHEGMGDTPFFSLYGRGPVLSIDLAFLNTGKDWKSNEVAVYRRKLYHSLRDSRRLVERKLITAQDRHEKRLDKQVRVTYVEGDAVWVYQFFRARLGERKTKNLAFSWHAPTVL</sequence>
<dbReference type="EMBL" id="RCMV01000230">
    <property type="protein sequence ID" value="KAG3221155.1"/>
    <property type="molecule type" value="Genomic_DNA"/>
</dbReference>
<dbReference type="InterPro" id="IPR001584">
    <property type="entry name" value="Integrase_cat-core"/>
</dbReference>
<dbReference type="Gene3D" id="1.10.340.70">
    <property type="match status" value="1"/>
</dbReference>
<organism evidence="7 8">
    <name type="scientific">Phytophthora cactorum</name>
    <dbReference type="NCBI Taxonomy" id="29920"/>
    <lineage>
        <taxon>Eukaryota</taxon>
        <taxon>Sar</taxon>
        <taxon>Stramenopiles</taxon>
        <taxon>Oomycota</taxon>
        <taxon>Peronosporomycetes</taxon>
        <taxon>Peronosporales</taxon>
        <taxon>Peronosporaceae</taxon>
        <taxon>Phytophthora</taxon>
    </lineage>
</organism>
<evidence type="ECO:0000313" key="3">
    <source>
        <dbReference type="EMBL" id="KAG2865691.1"/>
    </source>
</evidence>
<dbReference type="PANTHER" id="PTHR37984">
    <property type="entry name" value="PROTEIN CBG26694"/>
    <property type="match status" value="1"/>
</dbReference>
<evidence type="ECO:0000313" key="8">
    <source>
        <dbReference type="Proteomes" id="UP000760860"/>
    </source>
</evidence>
<dbReference type="Proteomes" id="UP000735874">
    <property type="component" value="Unassembled WGS sequence"/>
</dbReference>
<dbReference type="Pfam" id="PF17921">
    <property type="entry name" value="Integrase_H2C2"/>
    <property type="match status" value="1"/>
</dbReference>
<feature type="domain" description="Integrase catalytic" evidence="2">
    <location>
        <begin position="236"/>
        <end position="389"/>
    </location>
</feature>
<feature type="region of interest" description="Disordered" evidence="1">
    <location>
        <begin position="1"/>
        <end position="84"/>
    </location>
</feature>
<evidence type="ECO:0000313" key="7">
    <source>
        <dbReference type="EMBL" id="KAG3221155.1"/>
    </source>
</evidence>
<dbReference type="InterPro" id="IPR041588">
    <property type="entry name" value="Integrase_H2C2"/>
</dbReference>
<accession>A0A8T1LT45</accession>
<comment type="caution">
    <text evidence="7">The sequence shown here is derived from an EMBL/GenBank/DDBJ whole genome shotgun (WGS) entry which is preliminary data.</text>
</comment>
<dbReference type="EMBL" id="RCMK01000046">
    <property type="protein sequence ID" value="KAG2951833.1"/>
    <property type="molecule type" value="Genomic_DNA"/>
</dbReference>
<dbReference type="InterPro" id="IPR050951">
    <property type="entry name" value="Retrovirus_Pol_polyprotein"/>
</dbReference>
<dbReference type="Proteomes" id="UP000774804">
    <property type="component" value="Unassembled WGS sequence"/>
</dbReference>
<dbReference type="AlphaFoldDB" id="A0A8T1LT45"/>
<gene>
    <name evidence="3" type="ORF">PC113_g3465</name>
    <name evidence="4" type="ORF">PC115_g8928</name>
    <name evidence="5" type="ORF">PC117_g3282</name>
    <name evidence="6" type="ORF">PC118_g9204</name>
    <name evidence="7" type="ORF">PC129_g8091</name>
</gene>
<dbReference type="EMBL" id="RCMG01000053">
    <property type="protein sequence ID" value="KAG2865691.1"/>
    <property type="molecule type" value="Genomic_DNA"/>
</dbReference>
<evidence type="ECO:0000313" key="4">
    <source>
        <dbReference type="EMBL" id="KAG2923475.1"/>
    </source>
</evidence>
<dbReference type="GO" id="GO:0015074">
    <property type="term" value="P:DNA integration"/>
    <property type="evidence" value="ECO:0007669"/>
    <property type="project" value="InterPro"/>
</dbReference>
<feature type="compositionally biased region" description="Acidic residues" evidence="1">
    <location>
        <begin position="1"/>
        <end position="11"/>
    </location>
</feature>
<dbReference type="Proteomes" id="UP000697107">
    <property type="component" value="Unassembled WGS sequence"/>
</dbReference>
<dbReference type="InterPro" id="IPR012337">
    <property type="entry name" value="RNaseH-like_sf"/>
</dbReference>
<evidence type="ECO:0000256" key="1">
    <source>
        <dbReference type="SAM" id="MobiDB-lite"/>
    </source>
</evidence>
<dbReference type="PROSITE" id="PS50994">
    <property type="entry name" value="INTEGRASE"/>
    <property type="match status" value="1"/>
</dbReference>
<dbReference type="EMBL" id="RCMI01000238">
    <property type="protein sequence ID" value="KAG2923475.1"/>
    <property type="molecule type" value="Genomic_DNA"/>
</dbReference>
<dbReference type="Gene3D" id="3.30.420.10">
    <property type="entry name" value="Ribonuclease H-like superfamily/Ribonuclease H"/>
    <property type="match status" value="1"/>
</dbReference>
<dbReference type="SUPFAM" id="SSF53098">
    <property type="entry name" value="Ribonuclease H-like"/>
    <property type="match status" value="1"/>
</dbReference>
<dbReference type="VEuPathDB" id="FungiDB:PC110_g20470"/>
<proteinExistence type="predicted"/>
<evidence type="ECO:0000313" key="5">
    <source>
        <dbReference type="EMBL" id="KAG2951833.1"/>
    </source>
</evidence>
<dbReference type="InterPro" id="IPR036397">
    <property type="entry name" value="RNaseH_sf"/>
</dbReference>
<evidence type="ECO:0000313" key="6">
    <source>
        <dbReference type="EMBL" id="KAG2983833.1"/>
    </source>
</evidence>
<name>A0A8T1LT45_9STRA</name>
<dbReference type="GO" id="GO:0003676">
    <property type="term" value="F:nucleic acid binding"/>
    <property type="evidence" value="ECO:0007669"/>
    <property type="project" value="InterPro"/>
</dbReference>